<dbReference type="PANTHER" id="PTHR13366">
    <property type="entry name" value="MALARIA ANTIGEN-RELATED"/>
    <property type="match status" value="1"/>
</dbReference>
<keyword evidence="4" id="KW-1185">Reference proteome</keyword>
<proteinExistence type="predicted"/>
<accession>A0AAU9UEH3</accession>
<dbReference type="AlphaFoldDB" id="A0AAU9UEH3"/>
<evidence type="ECO:0000256" key="1">
    <source>
        <dbReference type="ARBA" id="ARBA00015263"/>
    </source>
</evidence>
<dbReference type="InterPro" id="IPR025283">
    <property type="entry name" value="DUF4042"/>
</dbReference>
<dbReference type="InterPro" id="IPR016024">
    <property type="entry name" value="ARM-type_fold"/>
</dbReference>
<dbReference type="Proteomes" id="UP001153954">
    <property type="component" value="Unassembled WGS sequence"/>
</dbReference>
<reference evidence="3" key="1">
    <citation type="submission" date="2022-03" db="EMBL/GenBank/DDBJ databases">
        <authorList>
            <person name="Tunstrom K."/>
        </authorList>
    </citation>
    <scope>NUCLEOTIDE SEQUENCE</scope>
</reference>
<evidence type="ECO:0000259" key="2">
    <source>
        <dbReference type="Pfam" id="PF13251"/>
    </source>
</evidence>
<gene>
    <name evidence="3" type="ORF">EEDITHA_LOCUS11521</name>
</gene>
<feature type="domain" description="DUF4042" evidence="2">
    <location>
        <begin position="368"/>
        <end position="553"/>
    </location>
</feature>
<dbReference type="InterPro" id="IPR052107">
    <property type="entry name" value="HEAT6"/>
</dbReference>
<evidence type="ECO:0000313" key="3">
    <source>
        <dbReference type="EMBL" id="CAH2096144.1"/>
    </source>
</evidence>
<sequence>MSLSQQFLVLSSELCSHLYVKNYSKEKINSLIDELNAKPYKAELFVGKQDAAALVTSLCVNIKPIDELLAAKTSHLINQLVTKQNIQFTSDYLWKVIAWHVDCIKKCSDLILPDILHNLQCILHTNPQSGQKFVSDLIGIPGLLTNVIDSDTYNQNYQPSMQNCLLVLKCIICLLTIDDNKKSEQTDISLELKKNLSQVIIKFLMRGNVKSQDESIYCKVIISALRILCHIYFNDQKVDFPLPEIIGICRHFILYGIVRQNNRLEKIMPAQQSVAAAPVKHNSKGGKKQKIRKQRNNAIESLKKEIPVSDRSLMRDVDNFENNSAYKPASQNYLEPMKTRTCWTLTSDSDMSDVENGREAKLIALRSRVRQSAANLFLVVFKVKEKKEIFGYWWALLPDSPDANNWVVEEKSKKTLAYCAVTDPIASSRASALSVILTLLSGSRMYLSQAETCKKMNASFIPFSVSLGYITICMHKILISILDTERSQSVIIVALKCCAALVQSTPYHKMQEGLISDLVRSVRKFLIHRDVTLQVGALITIGCVISIDPKVDEILKAMEKDTAPSKNENNVNKENIPQNDECDDFEEGYSDDEMFTAIELPTSDKKTEKNNKEVYFKTWILDICFKNMGWMFKDNEVIKCNPSAIPIILESLQVLSAIAFHHLTDVLRPHITLLADILSEMLQHEHQDVVLQAARNISIIGDAIQRLEQQNEPLPLNQCVYMWEKLLTPLSTVLQNHDNIPAKAVVCDCIANIGEKSFMNLPRRTQLVCCTLLVGSCGDEAAAVRAAAVRALAMAVMYRPLREDICFVSDCGENILRALAEPTAVVRTKAAWALGNLSDALVLNMDEPETDDIDDDLLLRLLEVSVQCANDNDKVKMSATRGLGNLLRLIENENLQRHTQLKSLCERAIEKLLECAVKVTNMKVRWNACYALGNAMKNENLFTCFNGWQSKVFPSLSALTQDCKNLKVRINAAVAVRAPALRAQYGDHYSLLWRGVMAAMENAANVDDFSEYKHKDNLIEQLCVTLAHLCCLLKPSDLTDILDPLVFHFDCAKSLYTQLYNKLPPENSSCLKILQAAKYVTMDLTPENDTQMQSLGMLQDIFIWEV</sequence>
<organism evidence="3 4">
    <name type="scientific">Euphydryas editha</name>
    <name type="common">Edith's checkerspot</name>
    <dbReference type="NCBI Taxonomy" id="104508"/>
    <lineage>
        <taxon>Eukaryota</taxon>
        <taxon>Metazoa</taxon>
        <taxon>Ecdysozoa</taxon>
        <taxon>Arthropoda</taxon>
        <taxon>Hexapoda</taxon>
        <taxon>Insecta</taxon>
        <taxon>Pterygota</taxon>
        <taxon>Neoptera</taxon>
        <taxon>Endopterygota</taxon>
        <taxon>Lepidoptera</taxon>
        <taxon>Glossata</taxon>
        <taxon>Ditrysia</taxon>
        <taxon>Papilionoidea</taxon>
        <taxon>Nymphalidae</taxon>
        <taxon>Nymphalinae</taxon>
        <taxon>Euphydryas</taxon>
    </lineage>
</organism>
<evidence type="ECO:0000313" key="4">
    <source>
        <dbReference type="Proteomes" id="UP001153954"/>
    </source>
</evidence>
<name>A0AAU9UEH3_EUPED</name>
<dbReference type="SUPFAM" id="SSF48371">
    <property type="entry name" value="ARM repeat"/>
    <property type="match status" value="1"/>
</dbReference>
<protein>
    <recommendedName>
        <fullName evidence="1">HEAT repeat-containing protein 6</fullName>
    </recommendedName>
</protein>
<dbReference type="EMBL" id="CAKOGL010000016">
    <property type="protein sequence ID" value="CAH2096144.1"/>
    <property type="molecule type" value="Genomic_DNA"/>
</dbReference>
<dbReference type="InterPro" id="IPR011989">
    <property type="entry name" value="ARM-like"/>
</dbReference>
<dbReference type="Gene3D" id="1.25.10.10">
    <property type="entry name" value="Leucine-rich Repeat Variant"/>
    <property type="match status" value="1"/>
</dbReference>
<dbReference type="Pfam" id="PF13251">
    <property type="entry name" value="DUF4042"/>
    <property type="match status" value="1"/>
</dbReference>
<dbReference type="PANTHER" id="PTHR13366:SF0">
    <property type="entry name" value="HEAT REPEAT-CONTAINING PROTEIN 6"/>
    <property type="match status" value="1"/>
</dbReference>
<comment type="caution">
    <text evidence="3">The sequence shown here is derived from an EMBL/GenBank/DDBJ whole genome shotgun (WGS) entry which is preliminary data.</text>
</comment>